<organism evidence="2 3">
    <name type="scientific">Cryptococcus wingfieldii CBS 7118</name>
    <dbReference type="NCBI Taxonomy" id="1295528"/>
    <lineage>
        <taxon>Eukaryota</taxon>
        <taxon>Fungi</taxon>
        <taxon>Dikarya</taxon>
        <taxon>Basidiomycota</taxon>
        <taxon>Agaricomycotina</taxon>
        <taxon>Tremellomycetes</taxon>
        <taxon>Tremellales</taxon>
        <taxon>Cryptococcaceae</taxon>
        <taxon>Cryptococcus</taxon>
    </lineage>
</organism>
<proteinExistence type="predicted"/>
<keyword evidence="3" id="KW-1185">Reference proteome</keyword>
<feature type="compositionally biased region" description="Polar residues" evidence="1">
    <location>
        <begin position="216"/>
        <end position="227"/>
    </location>
</feature>
<gene>
    <name evidence="2" type="ORF">L198_05680</name>
</gene>
<feature type="region of interest" description="Disordered" evidence="1">
    <location>
        <begin position="1"/>
        <end position="36"/>
    </location>
</feature>
<comment type="caution">
    <text evidence="2">The sequence shown here is derived from an EMBL/GenBank/DDBJ whole genome shotgun (WGS) entry which is preliminary data.</text>
</comment>
<protein>
    <submittedName>
        <fullName evidence="2">Uncharacterized protein</fullName>
    </submittedName>
</protein>
<evidence type="ECO:0000313" key="2">
    <source>
        <dbReference type="EMBL" id="ODN92008.1"/>
    </source>
</evidence>
<dbReference type="OrthoDB" id="10308625at2759"/>
<accession>A0A1E3ITZ0</accession>
<evidence type="ECO:0000256" key="1">
    <source>
        <dbReference type="SAM" id="MobiDB-lite"/>
    </source>
</evidence>
<evidence type="ECO:0000313" key="3">
    <source>
        <dbReference type="Proteomes" id="UP000094819"/>
    </source>
</evidence>
<dbReference type="GeneID" id="30194892"/>
<dbReference type="RefSeq" id="XP_019030142.1">
    <property type="nucleotide sequence ID" value="XM_019177758.1"/>
</dbReference>
<feature type="compositionally biased region" description="Basic and acidic residues" evidence="1">
    <location>
        <begin position="193"/>
        <end position="202"/>
    </location>
</feature>
<feature type="region of interest" description="Disordered" evidence="1">
    <location>
        <begin position="187"/>
        <end position="297"/>
    </location>
</feature>
<sequence length="500" mass="56040">MHQDARLRSTSSGRGDSSTPSSCLPPPSSYKTIFSRPPETGIIRDRYHYTLTVPLFSKKKLGRSAARKRYRDWEAKMWIKASQLDHFGVPTRLVVGCFLEGDQRTLAGDLNVIVEPFDGKVIPNPDTWPSTMFDMEDFLRFPRDIDGDQRKEDEWIRQYVEKVHKRDVGGRRILWLGIKRVQHGITVGKKPRSQAEVDENKWNEAVSLTPIPQKRSLPSSPSDVSRQQHTKKQKSDRPLLLSAHPRPSIQITIPSSAATKAGQNRLPVQRAPNPVFSSPPSLSPSSSKPPMRQGAESEMADAFLASFEKELLQTECRADSIPSPSLRMTRVEEEVHEDLAARSPHNAKRERHVNVLAPAASSHQATYAHKLPSCYVPRETPECSGVNRPGDSGGMQQAASKVPLDTSSILALLVRFQANEVSFASSSGVYPGWLQGLQKCSAEKMQQRQKWVEMIEDLPALRPVMEKQLQRVEKDLEVLIGDAIRLARPSCQSQSYTTSR</sequence>
<name>A0A1E3ITZ0_9TREE</name>
<feature type="compositionally biased region" description="Low complexity" evidence="1">
    <location>
        <begin position="272"/>
        <end position="290"/>
    </location>
</feature>
<dbReference type="EMBL" id="AWGH01000018">
    <property type="protein sequence ID" value="ODN92008.1"/>
    <property type="molecule type" value="Genomic_DNA"/>
</dbReference>
<dbReference type="AlphaFoldDB" id="A0A1E3ITZ0"/>
<feature type="compositionally biased region" description="Low complexity" evidence="1">
    <location>
        <begin position="8"/>
        <end position="22"/>
    </location>
</feature>
<reference evidence="2 3" key="1">
    <citation type="submission" date="2016-06" db="EMBL/GenBank/DDBJ databases">
        <title>Evolution of pathogenesis and genome organization in the Tremellales.</title>
        <authorList>
            <person name="Cuomo C."/>
            <person name="Litvintseva A."/>
            <person name="Heitman J."/>
            <person name="Chen Y."/>
            <person name="Sun S."/>
            <person name="Springer D."/>
            <person name="Dromer F."/>
            <person name="Young S."/>
            <person name="Zeng Q."/>
            <person name="Chapman S."/>
            <person name="Gujja S."/>
            <person name="Saif S."/>
            <person name="Birren B."/>
        </authorList>
    </citation>
    <scope>NUCLEOTIDE SEQUENCE [LARGE SCALE GENOMIC DNA]</scope>
    <source>
        <strain evidence="2 3">CBS 7118</strain>
    </source>
</reference>
<dbReference type="Proteomes" id="UP000094819">
    <property type="component" value="Unassembled WGS sequence"/>
</dbReference>
<feature type="compositionally biased region" description="Polar residues" evidence="1">
    <location>
        <begin position="249"/>
        <end position="262"/>
    </location>
</feature>